<sequence>MDKWKVFFGSVGAVLVPIFEFMYGDGEAVITLMTALLFFVIMDWISGIRAAKKDNTYSSRYGLVDGLPRTFFILLLPAGGHFLDAVFGLPSIIFGVFAMGTLYHIMQSMIANSIRAGWGDWLPIPILNKIIDWVKSELDQKIERAESRKVSDKQ</sequence>
<keyword evidence="3 6" id="KW-1133">Transmembrane helix</keyword>
<dbReference type="InterPro" id="IPR006480">
    <property type="entry name" value="Phage_holin_4_1"/>
</dbReference>
<evidence type="ECO:0000256" key="1">
    <source>
        <dbReference type="ARBA" id="ARBA00004141"/>
    </source>
</evidence>
<dbReference type="RefSeq" id="WP_132418784.1">
    <property type="nucleotide sequence ID" value="NZ_SKFG01000014.1"/>
</dbReference>
<evidence type="ECO:0000256" key="2">
    <source>
        <dbReference type="ARBA" id="ARBA00022692"/>
    </source>
</evidence>
<evidence type="ECO:0000256" key="5">
    <source>
        <dbReference type="ARBA" id="ARBA00023600"/>
    </source>
</evidence>
<dbReference type="AlphaFoldDB" id="A0A4R4EDJ4"/>
<dbReference type="Pfam" id="PF05105">
    <property type="entry name" value="Phage_holin_4_1"/>
    <property type="match status" value="1"/>
</dbReference>
<protein>
    <submittedName>
        <fullName evidence="7">Holin</fullName>
    </submittedName>
</protein>
<dbReference type="OrthoDB" id="2885993at2"/>
<evidence type="ECO:0000256" key="3">
    <source>
        <dbReference type="ARBA" id="ARBA00022989"/>
    </source>
</evidence>
<feature type="transmembrane region" description="Helical" evidence="6">
    <location>
        <begin position="60"/>
        <end position="79"/>
    </location>
</feature>
<keyword evidence="2 6" id="KW-0812">Transmembrane</keyword>
<reference evidence="7 8" key="1">
    <citation type="submission" date="2019-03" db="EMBL/GenBank/DDBJ databases">
        <authorList>
            <person name="Kim M.K.M."/>
        </authorList>
    </citation>
    <scope>NUCLEOTIDE SEQUENCE [LARGE SCALE GENOMIC DNA]</scope>
    <source>
        <strain evidence="7 8">18JY21-1</strain>
    </source>
</reference>
<accession>A0A4R4EDJ4</accession>
<feature type="transmembrane region" description="Helical" evidence="6">
    <location>
        <begin position="85"/>
        <end position="105"/>
    </location>
</feature>
<comment type="subcellular location">
    <subcellularLocation>
        <location evidence="1">Membrane</location>
        <topology evidence="1">Multi-pass membrane protein</topology>
    </subcellularLocation>
</comment>
<proteinExistence type="inferred from homology"/>
<feature type="transmembrane region" description="Helical" evidence="6">
    <location>
        <begin position="7"/>
        <end position="23"/>
    </location>
</feature>
<dbReference type="GO" id="GO:0016020">
    <property type="term" value="C:membrane"/>
    <property type="evidence" value="ECO:0007669"/>
    <property type="project" value="UniProtKB-SubCell"/>
</dbReference>
<dbReference type="Proteomes" id="UP000295418">
    <property type="component" value="Unassembled WGS sequence"/>
</dbReference>
<organism evidence="7 8">
    <name type="scientific">Paenibacillus albiflavus</name>
    <dbReference type="NCBI Taxonomy" id="2545760"/>
    <lineage>
        <taxon>Bacteria</taxon>
        <taxon>Bacillati</taxon>
        <taxon>Bacillota</taxon>
        <taxon>Bacilli</taxon>
        <taxon>Bacillales</taxon>
        <taxon>Paenibacillaceae</taxon>
        <taxon>Paenibacillus</taxon>
    </lineage>
</organism>
<evidence type="ECO:0000256" key="4">
    <source>
        <dbReference type="ARBA" id="ARBA00023136"/>
    </source>
</evidence>
<dbReference type="EMBL" id="SKFG01000014">
    <property type="protein sequence ID" value="TCZ76058.1"/>
    <property type="molecule type" value="Genomic_DNA"/>
</dbReference>
<name>A0A4R4EDJ4_9BACL</name>
<evidence type="ECO:0000313" key="7">
    <source>
        <dbReference type="EMBL" id="TCZ76058.1"/>
    </source>
</evidence>
<evidence type="ECO:0000256" key="6">
    <source>
        <dbReference type="SAM" id="Phobius"/>
    </source>
</evidence>
<gene>
    <name evidence="7" type="ORF">E0485_14525</name>
</gene>
<keyword evidence="4 6" id="KW-0472">Membrane</keyword>
<comment type="similarity">
    <text evidence="5">Belongs to the bacteriophage holin family. Cp-1 holin subfamily.</text>
</comment>
<comment type="caution">
    <text evidence="7">The sequence shown here is derived from an EMBL/GenBank/DDBJ whole genome shotgun (WGS) entry which is preliminary data.</text>
</comment>
<keyword evidence="8" id="KW-1185">Reference proteome</keyword>
<evidence type="ECO:0000313" key="8">
    <source>
        <dbReference type="Proteomes" id="UP000295418"/>
    </source>
</evidence>
<feature type="transmembrane region" description="Helical" evidence="6">
    <location>
        <begin position="29"/>
        <end position="48"/>
    </location>
</feature>